<name>A0A8J3ED72_9PROT</name>
<dbReference type="Proteomes" id="UP000597507">
    <property type="component" value="Unassembled WGS sequence"/>
</dbReference>
<evidence type="ECO:0000313" key="1">
    <source>
        <dbReference type="EMBL" id="GGG40156.1"/>
    </source>
</evidence>
<gene>
    <name evidence="1" type="ORF">GCM10010964_29720</name>
</gene>
<dbReference type="RefSeq" id="WP_188901572.1">
    <property type="nucleotide sequence ID" value="NZ_BMKS01000009.1"/>
</dbReference>
<comment type="caution">
    <text evidence="1">The sequence shown here is derived from an EMBL/GenBank/DDBJ whole genome shotgun (WGS) entry which is preliminary data.</text>
</comment>
<dbReference type="AlphaFoldDB" id="A0A8J3ED72"/>
<keyword evidence="2" id="KW-1185">Reference proteome</keyword>
<protein>
    <submittedName>
        <fullName evidence="1">Uncharacterized protein</fullName>
    </submittedName>
</protein>
<reference evidence="1 2" key="1">
    <citation type="journal article" date="2014" name="Int. J. Syst. Evol. Microbiol.">
        <title>Complete genome sequence of Corynebacterium casei LMG S-19264T (=DSM 44701T), isolated from a smear-ripened cheese.</title>
        <authorList>
            <consortium name="US DOE Joint Genome Institute (JGI-PGF)"/>
            <person name="Walter F."/>
            <person name="Albersmeier A."/>
            <person name="Kalinowski J."/>
            <person name="Ruckert C."/>
        </authorList>
    </citation>
    <scope>NUCLEOTIDE SEQUENCE [LARGE SCALE GENOMIC DNA]</scope>
    <source>
        <strain evidence="1 2">CGMCC 1.16330</strain>
    </source>
</reference>
<evidence type="ECO:0000313" key="2">
    <source>
        <dbReference type="Proteomes" id="UP000597507"/>
    </source>
</evidence>
<sequence>MKVHLAVDLGSDPVRGASLTGADVGDSLAADALVQGDEAAVFAAKAHDAMVRREALAGSTHASNGIADGIVHRGHTRRRLAPWQRWMDAVLALIHGQVGRAFGTLRRSMAGAGCAIVASPAMAPTCGCSASL</sequence>
<dbReference type="EMBL" id="BMKS01000009">
    <property type="protein sequence ID" value="GGG40156.1"/>
    <property type="molecule type" value="Genomic_DNA"/>
</dbReference>
<accession>A0A8J3ED72</accession>
<proteinExistence type="predicted"/>
<organism evidence="1 2">
    <name type="scientific">Caldovatus sediminis</name>
    <dbReference type="NCBI Taxonomy" id="2041189"/>
    <lineage>
        <taxon>Bacteria</taxon>
        <taxon>Pseudomonadati</taxon>
        <taxon>Pseudomonadota</taxon>
        <taxon>Alphaproteobacteria</taxon>
        <taxon>Acetobacterales</taxon>
        <taxon>Roseomonadaceae</taxon>
        <taxon>Caldovatus</taxon>
    </lineage>
</organism>